<dbReference type="Gramene" id="evm.model.01.583">
    <property type="protein sequence ID" value="cds.evm.model.01.583"/>
    <property type="gene ID" value="evm.TU.01.583"/>
</dbReference>
<reference evidence="2" key="1">
    <citation type="submission" date="2018-11" db="EMBL/GenBank/DDBJ databases">
        <authorList>
            <person name="Grassa J C."/>
        </authorList>
    </citation>
    <scope>NUCLEOTIDE SEQUENCE [LARGE SCALE GENOMIC DNA]</scope>
</reference>
<dbReference type="EMBL" id="UZAU01000018">
    <property type="status" value="NOT_ANNOTATED_CDS"/>
    <property type="molecule type" value="Genomic_DNA"/>
</dbReference>
<evidence type="ECO:0000256" key="1">
    <source>
        <dbReference type="SAM" id="Phobius"/>
    </source>
</evidence>
<protein>
    <submittedName>
        <fullName evidence="2">Uncharacterized protein</fullName>
    </submittedName>
</protein>
<organism evidence="2 3">
    <name type="scientific">Cannabis sativa</name>
    <name type="common">Hemp</name>
    <name type="synonym">Marijuana</name>
    <dbReference type="NCBI Taxonomy" id="3483"/>
    <lineage>
        <taxon>Eukaryota</taxon>
        <taxon>Viridiplantae</taxon>
        <taxon>Streptophyta</taxon>
        <taxon>Embryophyta</taxon>
        <taxon>Tracheophyta</taxon>
        <taxon>Spermatophyta</taxon>
        <taxon>Magnoliopsida</taxon>
        <taxon>eudicotyledons</taxon>
        <taxon>Gunneridae</taxon>
        <taxon>Pentapetalae</taxon>
        <taxon>rosids</taxon>
        <taxon>fabids</taxon>
        <taxon>Rosales</taxon>
        <taxon>Cannabaceae</taxon>
        <taxon>Cannabis</taxon>
    </lineage>
</organism>
<evidence type="ECO:0000313" key="2">
    <source>
        <dbReference type="EnsemblPlants" id="cds.evm.model.01.583"/>
    </source>
</evidence>
<evidence type="ECO:0000313" key="3">
    <source>
        <dbReference type="Proteomes" id="UP000596661"/>
    </source>
</evidence>
<keyword evidence="1" id="KW-0472">Membrane</keyword>
<dbReference type="Proteomes" id="UP000596661">
    <property type="component" value="Chromosome 1"/>
</dbReference>
<keyword evidence="3" id="KW-1185">Reference proteome</keyword>
<dbReference type="EnsemblPlants" id="evm.model.01.583">
    <property type="protein sequence ID" value="cds.evm.model.01.583"/>
    <property type="gene ID" value="evm.TU.01.583"/>
</dbReference>
<keyword evidence="1" id="KW-1133">Transmembrane helix</keyword>
<dbReference type="AlphaFoldDB" id="A0A803NPT4"/>
<proteinExistence type="predicted"/>
<name>A0A803NPT4_CANSA</name>
<reference evidence="2" key="2">
    <citation type="submission" date="2021-03" db="UniProtKB">
        <authorList>
            <consortium name="EnsemblPlants"/>
        </authorList>
    </citation>
    <scope>IDENTIFICATION</scope>
</reference>
<sequence length="98" mass="10582">MARTKRSYRSAEPSDPHVARLATMGKVGIVEEATQPLNGTNAEAAIEQAWSAFGDRAPHPAGGNATFTPRDITAFFGMCPSIKYLLAIFVLYAELGWP</sequence>
<accession>A0A803NPT4</accession>
<keyword evidence="1" id="KW-0812">Transmembrane</keyword>
<feature type="transmembrane region" description="Helical" evidence="1">
    <location>
        <begin position="72"/>
        <end position="93"/>
    </location>
</feature>